<evidence type="ECO:0000256" key="5">
    <source>
        <dbReference type="ARBA" id="ARBA00022553"/>
    </source>
</evidence>
<keyword evidence="10" id="KW-1015">Disulfide bond</keyword>
<dbReference type="PRINTS" id="PR00237">
    <property type="entry name" value="GPCRRHODOPSN"/>
</dbReference>
<dbReference type="PANTHER" id="PTHR24232:SF1">
    <property type="entry name" value="N-ARACHIDONYL GLYCINE RECEPTOR"/>
    <property type="match status" value="1"/>
</dbReference>
<keyword evidence="13" id="KW-0807">Transducer</keyword>
<protein>
    <recommendedName>
        <fullName evidence="3">N-arachidonyl glycine receptor</fullName>
    </recommendedName>
    <alternativeName>
        <fullName evidence="15">G-protein coupled receptor 18</fullName>
    </alternativeName>
</protein>
<keyword evidence="14" id="KW-0968">Cytoplasmic vesicle</keyword>
<evidence type="ECO:0000256" key="14">
    <source>
        <dbReference type="ARBA" id="ARBA00023329"/>
    </source>
</evidence>
<keyword evidence="9 16" id="KW-0472">Membrane</keyword>
<dbReference type="PROSITE" id="PS50262">
    <property type="entry name" value="G_PROTEIN_RECEP_F1_2"/>
    <property type="match status" value="1"/>
</dbReference>
<dbReference type="GO" id="GO:0005886">
    <property type="term" value="C:plasma membrane"/>
    <property type="evidence" value="ECO:0007669"/>
    <property type="project" value="UniProtKB-SubCell"/>
</dbReference>
<keyword evidence="11" id="KW-0675">Receptor</keyword>
<keyword evidence="6 16" id="KW-0812">Transmembrane</keyword>
<organism evidence="18 19">
    <name type="scientific">Amphiprion percula</name>
    <name type="common">Orange clownfish</name>
    <name type="synonym">Lutjanus percula</name>
    <dbReference type="NCBI Taxonomy" id="161767"/>
    <lineage>
        <taxon>Eukaryota</taxon>
        <taxon>Metazoa</taxon>
        <taxon>Chordata</taxon>
        <taxon>Craniata</taxon>
        <taxon>Vertebrata</taxon>
        <taxon>Euteleostomi</taxon>
        <taxon>Actinopterygii</taxon>
        <taxon>Neopterygii</taxon>
        <taxon>Teleostei</taxon>
        <taxon>Neoteleostei</taxon>
        <taxon>Acanthomorphata</taxon>
        <taxon>Ovalentaria</taxon>
        <taxon>Pomacentridae</taxon>
        <taxon>Amphiprion</taxon>
    </lineage>
</organism>
<comment type="subcellular location">
    <subcellularLocation>
        <location evidence="2">Cell membrane</location>
        <topology evidence="2">Multi-pass membrane protein</topology>
    </subcellularLocation>
    <subcellularLocation>
        <location evidence="1">Cytoplasmic vesicle membrane</location>
    </subcellularLocation>
</comment>
<reference evidence="18 19" key="1">
    <citation type="submission" date="2018-03" db="EMBL/GenBank/DDBJ databases">
        <title>Finding Nemo's genes: A chromosome-scale reference assembly of the genome of the orange clownfish Amphiprion percula.</title>
        <authorList>
            <person name="Lehmann R."/>
        </authorList>
    </citation>
    <scope>NUCLEOTIDE SEQUENCE</scope>
</reference>
<keyword evidence="19" id="KW-1185">Reference proteome</keyword>
<evidence type="ECO:0000256" key="8">
    <source>
        <dbReference type="ARBA" id="ARBA00023040"/>
    </source>
</evidence>
<evidence type="ECO:0000256" key="6">
    <source>
        <dbReference type="ARBA" id="ARBA00022692"/>
    </source>
</evidence>
<evidence type="ECO:0000256" key="4">
    <source>
        <dbReference type="ARBA" id="ARBA00022475"/>
    </source>
</evidence>
<dbReference type="GO" id="GO:0004930">
    <property type="term" value="F:G protein-coupled receptor activity"/>
    <property type="evidence" value="ECO:0007669"/>
    <property type="project" value="UniProtKB-KW"/>
</dbReference>
<dbReference type="PANTHER" id="PTHR24232">
    <property type="entry name" value="G-PROTEIN COUPLED RECEPTOR"/>
    <property type="match status" value="1"/>
</dbReference>
<feature type="transmembrane region" description="Helical" evidence="16">
    <location>
        <begin position="43"/>
        <end position="67"/>
    </location>
</feature>
<evidence type="ECO:0000256" key="12">
    <source>
        <dbReference type="ARBA" id="ARBA00023180"/>
    </source>
</evidence>
<evidence type="ECO:0000256" key="1">
    <source>
        <dbReference type="ARBA" id="ARBA00004156"/>
    </source>
</evidence>
<dbReference type="GeneTree" id="ENSGT01150000286937"/>
<evidence type="ECO:0000256" key="2">
    <source>
        <dbReference type="ARBA" id="ARBA00004651"/>
    </source>
</evidence>
<feature type="domain" description="G-protein coupled receptors family 1 profile" evidence="17">
    <location>
        <begin position="56"/>
        <end position="304"/>
    </location>
</feature>
<evidence type="ECO:0000256" key="9">
    <source>
        <dbReference type="ARBA" id="ARBA00023136"/>
    </source>
</evidence>
<evidence type="ECO:0000256" key="16">
    <source>
        <dbReference type="SAM" id="Phobius"/>
    </source>
</evidence>
<evidence type="ECO:0000256" key="13">
    <source>
        <dbReference type="ARBA" id="ARBA00023224"/>
    </source>
</evidence>
<dbReference type="InterPro" id="IPR000276">
    <property type="entry name" value="GPCR_Rhodpsn"/>
</dbReference>
<dbReference type="Pfam" id="PF00001">
    <property type="entry name" value="7tm_1"/>
    <property type="match status" value="1"/>
</dbReference>
<feature type="transmembrane region" description="Helical" evidence="16">
    <location>
        <begin position="113"/>
        <end position="134"/>
    </location>
</feature>
<evidence type="ECO:0000313" key="19">
    <source>
        <dbReference type="Proteomes" id="UP000265080"/>
    </source>
</evidence>
<dbReference type="GO" id="GO:0007200">
    <property type="term" value="P:phospholipase C-activating G protein-coupled receptor signaling pathway"/>
    <property type="evidence" value="ECO:0007669"/>
    <property type="project" value="TreeGrafter"/>
</dbReference>
<dbReference type="FunFam" id="1.20.1070.10:FF:000176">
    <property type="entry name" value="N-arachidonyl glycine receptor"/>
    <property type="match status" value="1"/>
</dbReference>
<dbReference type="Gene3D" id="1.20.1070.10">
    <property type="entry name" value="Rhodopsin 7-helix transmembrane proteins"/>
    <property type="match status" value="1"/>
</dbReference>
<dbReference type="Proteomes" id="UP000265080">
    <property type="component" value="Chromosome 12"/>
</dbReference>
<feature type="transmembrane region" description="Helical" evidence="16">
    <location>
        <begin position="74"/>
        <end position="93"/>
    </location>
</feature>
<feature type="transmembrane region" description="Helical" evidence="16">
    <location>
        <begin position="206"/>
        <end position="227"/>
    </location>
</feature>
<reference evidence="18" key="3">
    <citation type="submission" date="2025-09" db="UniProtKB">
        <authorList>
            <consortium name="Ensembl"/>
        </authorList>
    </citation>
    <scope>IDENTIFICATION</scope>
</reference>
<evidence type="ECO:0000256" key="7">
    <source>
        <dbReference type="ARBA" id="ARBA00022989"/>
    </source>
</evidence>
<dbReference type="InterPro" id="IPR017452">
    <property type="entry name" value="GPCR_Rhodpsn_7TM"/>
</dbReference>
<dbReference type="OMA" id="TITIYMM"/>
<feature type="transmembrane region" description="Helical" evidence="16">
    <location>
        <begin position="285"/>
        <end position="307"/>
    </location>
</feature>
<dbReference type="STRING" id="161767.ENSAPEP00000005843"/>
<name>A0A3P8RYT3_AMPPE</name>
<dbReference type="GO" id="GO:0030659">
    <property type="term" value="C:cytoplasmic vesicle membrane"/>
    <property type="evidence" value="ECO:0007669"/>
    <property type="project" value="UniProtKB-SubCell"/>
</dbReference>
<evidence type="ECO:0000259" key="17">
    <source>
        <dbReference type="PROSITE" id="PS50262"/>
    </source>
</evidence>
<evidence type="ECO:0000256" key="15">
    <source>
        <dbReference type="ARBA" id="ARBA00033081"/>
    </source>
</evidence>
<dbReference type="SUPFAM" id="SSF81321">
    <property type="entry name" value="Family A G protein-coupled receptor-like"/>
    <property type="match status" value="1"/>
</dbReference>
<keyword evidence="5" id="KW-0597">Phosphoprotein</keyword>
<evidence type="ECO:0000256" key="11">
    <source>
        <dbReference type="ARBA" id="ARBA00023170"/>
    </source>
</evidence>
<dbReference type="AlphaFoldDB" id="A0A3P8RYT3"/>
<accession>A0A3P8RYT3</accession>
<evidence type="ECO:0000256" key="3">
    <source>
        <dbReference type="ARBA" id="ARBA00017623"/>
    </source>
</evidence>
<sequence length="351" mass="40273">MDDRLFLHNVYDMKVDLNSSNMSVESGTVKPEQGPVEYRIAGLIFYCFVFIIGVIVNLVALWVFALTTKKRNSVTVYMINVALVDLTFILLLPFRMVYHHQDYWPFGNLFCRISAALTIFYPCMALWLFALISADRYMAIVQPKHGKELRNVPKAVVASLGVWVMTLGSTVPLLFSQEDPDCHSNFNTCIKMQDIIYMRHDNPVNFVRLVFFFLVPICIMIGCYVVIVDNLIHGRTSKLKPKVKQKSIRIIITLIIQVLVCFVPFHVCLVLRLLGNGQDGGFSTWAVFTTFLMNLSTVLDIILYYIVSKQFQDRVISVILYRNYLRSVRRKSRHTHTGSIRSMSNLTSAMI</sequence>
<keyword evidence="8" id="KW-0297">G-protein coupled receptor</keyword>
<feature type="transmembrane region" description="Helical" evidence="16">
    <location>
        <begin position="155"/>
        <end position="175"/>
    </location>
</feature>
<dbReference type="GO" id="GO:0035025">
    <property type="term" value="P:positive regulation of Rho protein signal transduction"/>
    <property type="evidence" value="ECO:0007669"/>
    <property type="project" value="TreeGrafter"/>
</dbReference>
<proteinExistence type="predicted"/>
<evidence type="ECO:0000256" key="10">
    <source>
        <dbReference type="ARBA" id="ARBA00023157"/>
    </source>
</evidence>
<reference evidence="18" key="2">
    <citation type="submission" date="2025-08" db="UniProtKB">
        <authorList>
            <consortium name="Ensembl"/>
        </authorList>
    </citation>
    <scope>IDENTIFICATION</scope>
</reference>
<feature type="transmembrane region" description="Helical" evidence="16">
    <location>
        <begin position="248"/>
        <end position="273"/>
    </location>
</feature>
<keyword evidence="7 16" id="KW-1133">Transmembrane helix</keyword>
<dbReference type="PRINTS" id="PR01157">
    <property type="entry name" value="P2YPURNOCPTR"/>
</dbReference>
<keyword evidence="12" id="KW-0325">Glycoprotein</keyword>
<keyword evidence="4" id="KW-1003">Cell membrane</keyword>
<dbReference type="Ensembl" id="ENSAPET00000005997.1">
    <property type="protein sequence ID" value="ENSAPEP00000005843.1"/>
    <property type="gene ID" value="ENSAPEG00000004209.1"/>
</dbReference>
<evidence type="ECO:0000313" key="18">
    <source>
        <dbReference type="Ensembl" id="ENSAPEP00000005843.1"/>
    </source>
</evidence>